<dbReference type="InterPro" id="IPR038371">
    <property type="entry name" value="Cu_polyphenol_OxRdtase_sf"/>
</dbReference>
<dbReference type="PANTHER" id="PTHR30616:SF3">
    <property type="entry name" value="PURINE NUCLEOSIDE PHOSPHORYLASE"/>
    <property type="match status" value="1"/>
</dbReference>
<dbReference type="Proteomes" id="UP001589792">
    <property type="component" value="Unassembled WGS sequence"/>
</dbReference>
<dbReference type="Pfam" id="PF02578">
    <property type="entry name" value="Cu-oxidase_4"/>
    <property type="match status" value="1"/>
</dbReference>
<evidence type="ECO:0000256" key="1">
    <source>
        <dbReference type="ARBA" id="ARBA00000553"/>
    </source>
</evidence>
<dbReference type="InterPro" id="IPR011324">
    <property type="entry name" value="Cytotoxic_necrot_fac-like_cat"/>
</dbReference>
<comment type="catalytic activity">
    <reaction evidence="7">
        <text>adenosine + phosphate = alpha-D-ribose 1-phosphate + adenine</text>
        <dbReference type="Rhea" id="RHEA:27642"/>
        <dbReference type="ChEBI" id="CHEBI:16335"/>
        <dbReference type="ChEBI" id="CHEBI:16708"/>
        <dbReference type="ChEBI" id="CHEBI:43474"/>
        <dbReference type="ChEBI" id="CHEBI:57720"/>
        <dbReference type="EC" id="2.4.2.1"/>
    </reaction>
    <physiologicalReaction direction="left-to-right" evidence="7">
        <dbReference type="Rhea" id="RHEA:27643"/>
    </physiologicalReaction>
</comment>
<comment type="catalytic activity">
    <reaction evidence="8">
        <text>S-methyl-5'-thioadenosine + phosphate = 5-(methylsulfanyl)-alpha-D-ribose 1-phosphate + adenine</text>
        <dbReference type="Rhea" id="RHEA:11852"/>
        <dbReference type="ChEBI" id="CHEBI:16708"/>
        <dbReference type="ChEBI" id="CHEBI:17509"/>
        <dbReference type="ChEBI" id="CHEBI:43474"/>
        <dbReference type="ChEBI" id="CHEBI:58533"/>
        <dbReference type="EC" id="2.4.2.28"/>
    </reaction>
    <physiologicalReaction direction="left-to-right" evidence="8">
        <dbReference type="Rhea" id="RHEA:11853"/>
    </physiologicalReaction>
</comment>
<evidence type="ECO:0000256" key="8">
    <source>
        <dbReference type="ARBA" id="ARBA00049893"/>
    </source>
</evidence>
<keyword evidence="11" id="KW-1185">Reference proteome</keyword>
<reference evidence="10 11" key="1">
    <citation type="submission" date="2024-09" db="EMBL/GenBank/DDBJ databases">
        <authorList>
            <person name="Sun Q."/>
            <person name="Mori K."/>
        </authorList>
    </citation>
    <scope>NUCLEOTIDE SEQUENCE [LARGE SCALE GENOMIC DNA]</scope>
    <source>
        <strain evidence="10 11">CCM 8626</strain>
    </source>
</reference>
<dbReference type="SUPFAM" id="SSF64438">
    <property type="entry name" value="CNF1/YfiH-like putative cysteine hydrolases"/>
    <property type="match status" value="1"/>
</dbReference>
<comment type="caution">
    <text evidence="10">The sequence shown here is derived from an EMBL/GenBank/DDBJ whole genome shotgun (WGS) entry which is preliminary data.</text>
</comment>
<dbReference type="PANTHER" id="PTHR30616">
    <property type="entry name" value="UNCHARACTERIZED PROTEIN YFIH"/>
    <property type="match status" value="1"/>
</dbReference>
<name>A0ABV6E9D4_9GAMM</name>
<sequence>MTDYSPLLSSIPGIIHGFGDKNALLPLPLQPYRATLANKKQVHGTRIVDIDQPVQYCGEADGFFTRQPGILIAVLTADCLPVIFSRKDGSAVGAVHAGWRGLLDGILEEMAQRINQEDSTENWVVSIGAAAGACCYEVNEELVTHFKQLLPYPAETISPTHRHLDLAAIAQHKLNGLGFAAVDQAGTCTICTPNSNPELPQRFKYTSYRRNSHRRKQDPSHPSIKGRNQHSGIVITG</sequence>
<dbReference type="Gene3D" id="3.60.140.10">
    <property type="entry name" value="CNF1/YfiH-like putative cysteine hydrolases"/>
    <property type="match status" value="1"/>
</dbReference>
<evidence type="ECO:0000256" key="5">
    <source>
        <dbReference type="ARBA" id="ARBA00022833"/>
    </source>
</evidence>
<evidence type="ECO:0000256" key="9">
    <source>
        <dbReference type="SAM" id="MobiDB-lite"/>
    </source>
</evidence>
<comment type="catalytic activity">
    <reaction evidence="6">
        <text>adenosine + H2O + H(+) = inosine + NH4(+)</text>
        <dbReference type="Rhea" id="RHEA:24408"/>
        <dbReference type="ChEBI" id="CHEBI:15377"/>
        <dbReference type="ChEBI" id="CHEBI:15378"/>
        <dbReference type="ChEBI" id="CHEBI:16335"/>
        <dbReference type="ChEBI" id="CHEBI:17596"/>
        <dbReference type="ChEBI" id="CHEBI:28938"/>
        <dbReference type="EC" id="3.5.4.4"/>
    </reaction>
    <physiologicalReaction direction="left-to-right" evidence="6">
        <dbReference type="Rhea" id="RHEA:24409"/>
    </physiologicalReaction>
</comment>
<evidence type="ECO:0000256" key="7">
    <source>
        <dbReference type="ARBA" id="ARBA00048968"/>
    </source>
</evidence>
<evidence type="ECO:0000313" key="11">
    <source>
        <dbReference type="Proteomes" id="UP001589792"/>
    </source>
</evidence>
<evidence type="ECO:0000313" key="10">
    <source>
        <dbReference type="EMBL" id="MFC0225610.1"/>
    </source>
</evidence>
<keyword evidence="5" id="KW-0862">Zinc</keyword>
<keyword evidence="3" id="KW-0808">Transferase</keyword>
<keyword evidence="4" id="KW-0479">Metal-binding</keyword>
<protein>
    <submittedName>
        <fullName evidence="10">Polyphenol oxidase family protein</fullName>
    </submittedName>
</protein>
<evidence type="ECO:0000256" key="4">
    <source>
        <dbReference type="ARBA" id="ARBA00022723"/>
    </source>
</evidence>
<evidence type="ECO:0000256" key="2">
    <source>
        <dbReference type="ARBA" id="ARBA00007353"/>
    </source>
</evidence>
<evidence type="ECO:0000256" key="6">
    <source>
        <dbReference type="ARBA" id="ARBA00047989"/>
    </source>
</evidence>
<organism evidence="10 11">
    <name type="scientific">Serratia aquatilis</name>
    <dbReference type="NCBI Taxonomy" id="1737515"/>
    <lineage>
        <taxon>Bacteria</taxon>
        <taxon>Pseudomonadati</taxon>
        <taxon>Pseudomonadota</taxon>
        <taxon>Gammaproteobacteria</taxon>
        <taxon>Enterobacterales</taxon>
        <taxon>Yersiniaceae</taxon>
        <taxon>Serratia</taxon>
    </lineage>
</organism>
<dbReference type="InterPro" id="IPR003730">
    <property type="entry name" value="Cu_polyphenol_OxRdtase"/>
</dbReference>
<dbReference type="RefSeq" id="WP_380673061.1">
    <property type="nucleotide sequence ID" value="NZ_CP173186.1"/>
</dbReference>
<accession>A0ABV6E9D4</accession>
<comment type="similarity">
    <text evidence="2">Belongs to the purine nucleoside phosphorylase YfiH/LACC1 family.</text>
</comment>
<feature type="region of interest" description="Disordered" evidence="9">
    <location>
        <begin position="207"/>
        <end position="237"/>
    </location>
</feature>
<dbReference type="EMBL" id="JBHLXG010000003">
    <property type="protein sequence ID" value="MFC0225610.1"/>
    <property type="molecule type" value="Genomic_DNA"/>
</dbReference>
<gene>
    <name evidence="10" type="ORF">ACFFJ3_03675</name>
</gene>
<comment type="catalytic activity">
    <reaction evidence="1">
        <text>inosine + phosphate = alpha-D-ribose 1-phosphate + hypoxanthine</text>
        <dbReference type="Rhea" id="RHEA:27646"/>
        <dbReference type="ChEBI" id="CHEBI:17368"/>
        <dbReference type="ChEBI" id="CHEBI:17596"/>
        <dbReference type="ChEBI" id="CHEBI:43474"/>
        <dbReference type="ChEBI" id="CHEBI:57720"/>
        <dbReference type="EC" id="2.4.2.1"/>
    </reaction>
    <physiologicalReaction direction="left-to-right" evidence="1">
        <dbReference type="Rhea" id="RHEA:27647"/>
    </physiologicalReaction>
</comment>
<dbReference type="CDD" id="cd16833">
    <property type="entry name" value="YfiH"/>
    <property type="match status" value="1"/>
</dbReference>
<proteinExistence type="inferred from homology"/>
<evidence type="ECO:0000256" key="3">
    <source>
        <dbReference type="ARBA" id="ARBA00022679"/>
    </source>
</evidence>